<keyword evidence="1" id="KW-1133">Transmembrane helix</keyword>
<keyword evidence="1" id="KW-0812">Transmembrane</keyword>
<dbReference type="PANTHER" id="PTHR38434:SF1">
    <property type="entry name" value="BLL2549 PROTEIN"/>
    <property type="match status" value="1"/>
</dbReference>
<evidence type="ECO:0000256" key="1">
    <source>
        <dbReference type="SAM" id="Phobius"/>
    </source>
</evidence>
<dbReference type="InterPro" id="IPR019286">
    <property type="entry name" value="DUF2339_TM"/>
</dbReference>
<keyword evidence="3" id="KW-1185">Reference proteome</keyword>
<sequence>MDIQSKINELEDRVNQLQHEISALKRHVNDTSGSENVKPIPTAEPVVPQAGHSTVKKEFDWEHLIAKVWLPRIFILVLLIGVLWGFGAAVSAGIITKPVRCLLGHLATAVLYWQGERQIRKEQAGFGAGVFISGYGTWYQHSISIIRESTKGYFGAKVCSYYKEKFYCERNIR</sequence>
<gene>
    <name evidence="2" type="ORF">SD70_30910</name>
</gene>
<feature type="transmembrane region" description="Helical" evidence="1">
    <location>
        <begin position="73"/>
        <end position="95"/>
    </location>
</feature>
<organism evidence="2 3">
    <name type="scientific">Gordoniibacillus kamchatkensis</name>
    <dbReference type="NCBI Taxonomy" id="1590651"/>
    <lineage>
        <taxon>Bacteria</taxon>
        <taxon>Bacillati</taxon>
        <taxon>Bacillota</taxon>
        <taxon>Bacilli</taxon>
        <taxon>Bacillales</taxon>
        <taxon>Paenibacillaceae</taxon>
        <taxon>Gordoniibacillus</taxon>
    </lineage>
</organism>
<evidence type="ECO:0000313" key="2">
    <source>
        <dbReference type="EMBL" id="KIL37164.1"/>
    </source>
</evidence>
<keyword evidence="1" id="KW-0472">Membrane</keyword>
<dbReference type="PANTHER" id="PTHR38434">
    <property type="entry name" value="BLL2549 PROTEIN"/>
    <property type="match status" value="1"/>
</dbReference>
<name>A0ABR5A811_9BACL</name>
<dbReference type="Proteomes" id="UP000031967">
    <property type="component" value="Unassembled WGS sequence"/>
</dbReference>
<evidence type="ECO:0000313" key="3">
    <source>
        <dbReference type="Proteomes" id="UP000031967"/>
    </source>
</evidence>
<accession>A0ABR5A811</accession>
<reference evidence="2 3" key="1">
    <citation type="submission" date="2014-12" db="EMBL/GenBank/DDBJ databases">
        <title>Draft genome sequence of Paenibacillus kamchatkensis strain B-2647.</title>
        <authorList>
            <person name="Karlyshev A.V."/>
            <person name="Kudryashova E.B."/>
        </authorList>
    </citation>
    <scope>NUCLEOTIDE SEQUENCE [LARGE SCALE GENOMIC DNA]</scope>
    <source>
        <strain evidence="2 3">VKM B-2647</strain>
    </source>
</reference>
<protein>
    <submittedName>
        <fullName evidence="2">Uncharacterized protein</fullName>
    </submittedName>
</protein>
<dbReference type="RefSeq" id="WP_041052412.1">
    <property type="nucleotide sequence ID" value="NZ_JXAK01000098.1"/>
</dbReference>
<proteinExistence type="predicted"/>
<dbReference type="EMBL" id="JXAK01000098">
    <property type="protein sequence ID" value="KIL37164.1"/>
    <property type="molecule type" value="Genomic_DNA"/>
</dbReference>
<comment type="caution">
    <text evidence="2">The sequence shown here is derived from an EMBL/GenBank/DDBJ whole genome shotgun (WGS) entry which is preliminary data.</text>
</comment>